<dbReference type="AlphaFoldDB" id="A0A6N9H7D5"/>
<proteinExistence type="predicted"/>
<dbReference type="InterPro" id="IPR036390">
    <property type="entry name" value="WH_DNA-bd_sf"/>
</dbReference>
<reference evidence="3 4" key="1">
    <citation type="submission" date="2020-01" db="EMBL/GenBank/DDBJ databases">
        <authorList>
            <person name="Deng T."/>
        </authorList>
    </citation>
    <scope>NUCLEOTIDE SEQUENCE [LARGE SCALE GENOMIC DNA]</scope>
    <source>
        <strain evidence="3 4">5221</strain>
    </source>
</reference>
<dbReference type="Pfam" id="PF03551">
    <property type="entry name" value="PadR"/>
    <property type="match status" value="1"/>
</dbReference>
<dbReference type="InterPro" id="IPR005149">
    <property type="entry name" value="Tscrpt_reg_PadR_N"/>
</dbReference>
<evidence type="ECO:0000259" key="2">
    <source>
        <dbReference type="Pfam" id="PF03551"/>
    </source>
</evidence>
<dbReference type="EMBL" id="WWEQ01000027">
    <property type="protein sequence ID" value="MYM19873.1"/>
    <property type="molecule type" value="Genomic_DNA"/>
</dbReference>
<dbReference type="SUPFAM" id="SSF46785">
    <property type="entry name" value="Winged helix' DNA-binding domain"/>
    <property type="match status" value="1"/>
</dbReference>
<dbReference type="InterPro" id="IPR036388">
    <property type="entry name" value="WH-like_DNA-bd_sf"/>
</dbReference>
<accession>A0A6N9H7D5</accession>
<dbReference type="CDD" id="cd00090">
    <property type="entry name" value="HTH_ARSR"/>
    <property type="match status" value="1"/>
</dbReference>
<feature type="domain" description="Transcription regulator PadR N-terminal" evidence="2">
    <location>
        <begin position="47"/>
        <end position="115"/>
    </location>
</feature>
<protein>
    <submittedName>
        <fullName evidence="3">PadR family transcriptional regulator</fullName>
    </submittedName>
</protein>
<organism evidence="3 4">
    <name type="scientific">Brevibacterium rongguiense</name>
    <dbReference type="NCBI Taxonomy" id="2695267"/>
    <lineage>
        <taxon>Bacteria</taxon>
        <taxon>Bacillati</taxon>
        <taxon>Actinomycetota</taxon>
        <taxon>Actinomycetes</taxon>
        <taxon>Micrococcales</taxon>
        <taxon>Brevibacteriaceae</taxon>
        <taxon>Brevibacterium</taxon>
    </lineage>
</organism>
<gene>
    <name evidence="3" type="ORF">GSY69_07810</name>
</gene>
<comment type="caution">
    <text evidence="3">The sequence shown here is derived from an EMBL/GenBank/DDBJ whole genome shotgun (WGS) entry which is preliminary data.</text>
</comment>
<dbReference type="InterPro" id="IPR011991">
    <property type="entry name" value="ArsR-like_HTH"/>
</dbReference>
<dbReference type="PANTHER" id="PTHR43252:SF2">
    <property type="entry name" value="TRANSCRIPTION REGULATOR, PADR-LIKE FAMILY"/>
    <property type="match status" value="1"/>
</dbReference>
<dbReference type="PANTHER" id="PTHR43252">
    <property type="entry name" value="TRANSCRIPTIONAL REGULATOR YQJI"/>
    <property type="match status" value="1"/>
</dbReference>
<feature type="compositionally biased region" description="Basic and acidic residues" evidence="1">
    <location>
        <begin position="108"/>
        <end position="120"/>
    </location>
</feature>
<keyword evidence="4" id="KW-1185">Reference proteome</keyword>
<feature type="region of interest" description="Disordered" evidence="1">
    <location>
        <begin position="108"/>
        <end position="136"/>
    </location>
</feature>
<dbReference type="Gene3D" id="1.10.10.10">
    <property type="entry name" value="Winged helix-like DNA-binding domain superfamily/Winged helix DNA-binding domain"/>
    <property type="match status" value="1"/>
</dbReference>
<name>A0A6N9H7D5_9MICO</name>
<evidence type="ECO:0000313" key="3">
    <source>
        <dbReference type="EMBL" id="MYM19873.1"/>
    </source>
</evidence>
<evidence type="ECO:0000313" key="4">
    <source>
        <dbReference type="Proteomes" id="UP000469215"/>
    </source>
</evidence>
<sequence length="181" mass="19234">MGGPGFGGFGGGFDPNAMAAMFRRMTGMQGGRGRGRRMGRGDVRQAVLALLREEPMHGYQVIRELEERSGGAWKPSAGSVYPTLQMLADEGLIVADETGGKKVYSLTEEGRTEAEARSGEDAPWETAGGGRGFGGELPKASAKLAQAVAQVVRGGDQEQIKAATEIIDEARRRVYGMLAEE</sequence>
<dbReference type="Proteomes" id="UP000469215">
    <property type="component" value="Unassembled WGS sequence"/>
</dbReference>
<evidence type="ECO:0000256" key="1">
    <source>
        <dbReference type="SAM" id="MobiDB-lite"/>
    </source>
</evidence>